<organism evidence="2 3">
    <name type="scientific">Mesorhizobium humile</name>
    <dbReference type="NCBI Taxonomy" id="3072313"/>
    <lineage>
        <taxon>Bacteria</taxon>
        <taxon>Pseudomonadati</taxon>
        <taxon>Pseudomonadota</taxon>
        <taxon>Alphaproteobacteria</taxon>
        <taxon>Hyphomicrobiales</taxon>
        <taxon>Phyllobacteriaceae</taxon>
        <taxon>Mesorhizobium</taxon>
    </lineage>
</organism>
<dbReference type="RefSeq" id="WP_320294578.1">
    <property type="nucleotide sequence ID" value="NZ_JAVIIU010000003.1"/>
</dbReference>
<feature type="transmembrane region" description="Helical" evidence="1">
    <location>
        <begin position="63"/>
        <end position="82"/>
    </location>
</feature>
<reference evidence="2 3" key="1">
    <citation type="submission" date="2023-08" db="EMBL/GenBank/DDBJ databases">
        <title>Implementing the SeqCode for naming new Mesorhizobium species isolated from Vachellia karroo root nodules.</title>
        <authorList>
            <person name="Van Lill M."/>
        </authorList>
    </citation>
    <scope>NUCLEOTIDE SEQUENCE [LARGE SCALE GENOMIC DNA]</scope>
    <source>
        <strain evidence="2 3">VK2B</strain>
    </source>
</reference>
<dbReference type="EMBL" id="JAVIIV010000003">
    <property type="protein sequence ID" value="MDX8484716.1"/>
    <property type="molecule type" value="Genomic_DNA"/>
</dbReference>
<feature type="transmembrane region" description="Helical" evidence="1">
    <location>
        <begin position="267"/>
        <end position="289"/>
    </location>
</feature>
<evidence type="ECO:0000256" key="1">
    <source>
        <dbReference type="SAM" id="Phobius"/>
    </source>
</evidence>
<proteinExistence type="predicted"/>
<feature type="transmembrane region" description="Helical" evidence="1">
    <location>
        <begin position="211"/>
        <end position="230"/>
    </location>
</feature>
<feature type="transmembrane region" description="Helical" evidence="1">
    <location>
        <begin position="180"/>
        <end position="199"/>
    </location>
</feature>
<keyword evidence="1" id="KW-0472">Membrane</keyword>
<feature type="transmembrane region" description="Helical" evidence="1">
    <location>
        <begin position="150"/>
        <end position="174"/>
    </location>
</feature>
<comment type="caution">
    <text evidence="2">The sequence shown here is derived from an EMBL/GenBank/DDBJ whole genome shotgun (WGS) entry which is preliminary data.</text>
</comment>
<feature type="transmembrane region" description="Helical" evidence="1">
    <location>
        <begin position="89"/>
        <end position="107"/>
    </location>
</feature>
<name>A0ABU4YDC1_9HYPH</name>
<keyword evidence="3" id="KW-1185">Reference proteome</keyword>
<sequence>MSAILGNPMVTTAALPLLLGIVLALAARFALPAASPVLTLFWAALLLFFYWDTLGPPAVPPVAASQKLIYLAFAGIVIGLLPERMLGRATSFVAVIAFAAAFLWLGWRRLAGGSLDLQMIAALAVGLLTLIGAALLTARQPSPMPSPEEPFLAPAAVLALSLSAAIVSVLGASIVTGQLLGSLAALIGGWCLVQYVVMLRGGAAVWWSKGVEFLLLYAAATVLVQVALLAPKANPAALILSSLPPIAAVLVRGRLQGLLPGTRPLRPLVAGILIAIPAVLAIVTAIVWAPHGAALGFS</sequence>
<keyword evidence="1" id="KW-1133">Transmembrane helix</keyword>
<feature type="transmembrane region" description="Helical" evidence="1">
    <location>
        <begin position="6"/>
        <end position="26"/>
    </location>
</feature>
<evidence type="ECO:0000313" key="3">
    <source>
        <dbReference type="Proteomes" id="UP001280156"/>
    </source>
</evidence>
<feature type="transmembrane region" description="Helical" evidence="1">
    <location>
        <begin position="33"/>
        <end position="51"/>
    </location>
</feature>
<protein>
    <submittedName>
        <fullName evidence="2">Uncharacterized protein</fullName>
    </submittedName>
</protein>
<dbReference type="Proteomes" id="UP001280156">
    <property type="component" value="Unassembled WGS sequence"/>
</dbReference>
<gene>
    <name evidence="2" type="ORF">RFM52_05905</name>
</gene>
<evidence type="ECO:0000313" key="2">
    <source>
        <dbReference type="EMBL" id="MDX8484716.1"/>
    </source>
</evidence>
<keyword evidence="1" id="KW-0812">Transmembrane</keyword>
<accession>A0ABU4YDC1</accession>
<feature type="transmembrane region" description="Helical" evidence="1">
    <location>
        <begin position="119"/>
        <end position="138"/>
    </location>
</feature>